<dbReference type="CDD" id="cd09274">
    <property type="entry name" value="RNase_HI_RT_Ty3"/>
    <property type="match status" value="1"/>
</dbReference>
<feature type="region of interest" description="Disordered" evidence="15">
    <location>
        <begin position="65"/>
        <end position="86"/>
    </location>
</feature>
<dbReference type="InterPro" id="IPR056924">
    <property type="entry name" value="SH3_Tf2-1"/>
</dbReference>
<evidence type="ECO:0000256" key="3">
    <source>
        <dbReference type="ARBA" id="ARBA00022695"/>
    </source>
</evidence>
<dbReference type="InterPro" id="IPR050951">
    <property type="entry name" value="Retrovirus_Pol_polyprotein"/>
</dbReference>
<dbReference type="Gene3D" id="3.30.420.10">
    <property type="entry name" value="Ribonuclease H-like superfamily/Ribonuclease H"/>
    <property type="match status" value="1"/>
</dbReference>
<dbReference type="AlphaFoldDB" id="A0A0B7NCQ9"/>
<dbReference type="Gene3D" id="3.30.70.270">
    <property type="match status" value="2"/>
</dbReference>
<keyword evidence="10" id="KW-0229">DNA integration</keyword>
<protein>
    <recommendedName>
        <fullName evidence="21">Reverse transcriptase</fullName>
    </recommendedName>
</protein>
<evidence type="ECO:0000256" key="5">
    <source>
        <dbReference type="ARBA" id="ARBA00022723"/>
    </source>
</evidence>
<dbReference type="InterPro" id="IPR016197">
    <property type="entry name" value="Chromo-like_dom_sf"/>
</dbReference>
<keyword evidence="20" id="KW-1185">Reference proteome</keyword>
<dbReference type="PANTHER" id="PTHR37984">
    <property type="entry name" value="PROTEIN CBG26694"/>
    <property type="match status" value="1"/>
</dbReference>
<evidence type="ECO:0000256" key="8">
    <source>
        <dbReference type="ARBA" id="ARBA00022801"/>
    </source>
</evidence>
<evidence type="ECO:0000256" key="9">
    <source>
        <dbReference type="ARBA" id="ARBA00022842"/>
    </source>
</evidence>
<sequence>MEPMPINDLNNINYLEQQLLCLMNDSDNNLRELEAHYQTVRHHLNKIKDNQKQICQTALNFINKEGNHNGLSTSPEPDLERTKPTTTEQITDVSNNKRKLMNWNINLNKLPRKELYTENILHLGMITSISCATEDLENNAMNQTEKRLAEDKEILAKLPAKYHDLKDVFSKIDADKLPPHRPYDHKIPLEPNTEVPVGPIYNLSQVELKTLYEYIQDNLRKGFIVRSESPGGAPVLFVKKKDGSLRMCVDYRELNKITIPNRCPLPLISETLDRLHNAVCYTKLDMIGAYNLVRIATGEEFKTAWRCRYGSFYFRVMPFGLNSAPATFQAFVNDIMRDFLDVFLAVYLDDYLIYSKSPEEHTKHVRMVLQRLREAKLSLKLEKCEFDVTKVQFLGFQITPQGISMDPEKIKAISEWSAPKNVHELQVFLGFANFYRRFIKDYSKLCTPLTSLLKKNAVFAWTDATESTFNNIKKRIISDPILRHYNPDLPCIIETDASDFALGAVCSQLDADGIAHPIAFHSRKLLPAEINYQIYDKELLAIVDAFKHWRQYLEFSTAPTTVITDHKNLEYFNTTRNLTRRQVRWSEILGDYNFQIVYRPGKQNAAADALSRKDRPIEGGGDSRKGTTPMVLLPSELFINSIQTSINLNQASSSLVQTIKMHLLTDKTFGPMIKAFEKSKSKKENNDYHLQDGLLFYKNKSICIPDNEDIKKIILEQCHDSPTAGHFGITKTHERVAREYYWPDLRSYVKRYVTGCDTCLRNKNAHHKPYGLLQPLQIPEKPWTSISMDFITQLPPSDNYTAICVIVDRFTKMAIFLPTHNTIDAEGTCDLLLRHVFCHYGFPADIVSDRGVTFTSKFTTALLKIFNIKQNMSTAFHPQTDGQTERINSILEQYLRCYINYHQSDWSKFLCIAQFAYNSTTHSTTGVTPHFANYGYEPHFSLTLPHTTKGSSPATDRAKLLKQLHEELKYNIAIAQENQAKYYNKKVSPGPTFNVGDKVWLLSKNIKTQRPTAKLDYRRLGPYTIQEKIGSRSYRLELPHTMKIHPVFHMNLLKPFVKDTIPGRTPKELPPVIIDNHEEYEVDYIVDSRIHRQKIQYFIHWRNYSIMDRTWEPLENLKNCQTLIDKFHKENPTKPRPQLSRSSS</sequence>
<dbReference type="Pfam" id="PF00385">
    <property type="entry name" value="Chromo"/>
    <property type="match status" value="1"/>
</dbReference>
<keyword evidence="1" id="KW-0645">Protease</keyword>
<dbReference type="Pfam" id="PF17917">
    <property type="entry name" value="RT_RNaseH"/>
    <property type="match status" value="1"/>
</dbReference>
<dbReference type="SUPFAM" id="SSF53098">
    <property type="entry name" value="Ribonuclease H-like"/>
    <property type="match status" value="1"/>
</dbReference>
<dbReference type="InterPro" id="IPR001584">
    <property type="entry name" value="Integrase_cat-core"/>
</dbReference>
<evidence type="ECO:0000256" key="4">
    <source>
        <dbReference type="ARBA" id="ARBA00022722"/>
    </source>
</evidence>
<dbReference type="PROSITE" id="PS50013">
    <property type="entry name" value="CHROMO_2"/>
    <property type="match status" value="1"/>
</dbReference>
<dbReference type="Gene3D" id="3.10.10.10">
    <property type="entry name" value="HIV Type 1 Reverse Transcriptase, subunit A, domain 1"/>
    <property type="match status" value="1"/>
</dbReference>
<keyword evidence="4" id="KW-0540">Nuclease</keyword>
<keyword evidence="13" id="KW-0238">DNA-binding</keyword>
<accession>A0A0B7NCQ9</accession>
<dbReference type="Pfam" id="PF24626">
    <property type="entry name" value="SH3_Tf2-1"/>
    <property type="match status" value="1"/>
</dbReference>
<dbReference type="InterPro" id="IPR036397">
    <property type="entry name" value="RNaseH_sf"/>
</dbReference>
<evidence type="ECO:0008006" key="21">
    <source>
        <dbReference type="Google" id="ProtNLM"/>
    </source>
</evidence>
<evidence type="ECO:0000256" key="12">
    <source>
        <dbReference type="ARBA" id="ARBA00022932"/>
    </source>
</evidence>
<reference evidence="19 20" key="1">
    <citation type="submission" date="2014-09" db="EMBL/GenBank/DDBJ databases">
        <authorList>
            <person name="Ellenberger Sabrina"/>
        </authorList>
    </citation>
    <scope>NUCLEOTIDE SEQUENCE [LARGE SCALE GENOMIC DNA]</scope>
    <source>
        <strain evidence="19 20">CBS 412.66</strain>
    </source>
</reference>
<proteinExistence type="predicted"/>
<feature type="domain" description="Integrase catalytic" evidence="18">
    <location>
        <begin position="778"/>
        <end position="937"/>
    </location>
</feature>
<dbReference type="CDD" id="cd01647">
    <property type="entry name" value="RT_LTR"/>
    <property type="match status" value="1"/>
</dbReference>
<dbReference type="InterPro" id="IPR043502">
    <property type="entry name" value="DNA/RNA_pol_sf"/>
</dbReference>
<evidence type="ECO:0000259" key="16">
    <source>
        <dbReference type="PROSITE" id="PS50013"/>
    </source>
</evidence>
<dbReference type="FunFam" id="3.10.20.370:FF:000001">
    <property type="entry name" value="Retrovirus-related Pol polyprotein from transposon 17.6-like protein"/>
    <property type="match status" value="1"/>
</dbReference>
<dbReference type="FunFam" id="3.30.70.270:FF:000020">
    <property type="entry name" value="Transposon Tf2-6 polyprotein-like Protein"/>
    <property type="match status" value="1"/>
</dbReference>
<keyword evidence="2" id="KW-0808">Transferase</keyword>
<dbReference type="FunFam" id="1.10.340.70:FF:000001">
    <property type="entry name" value="Retrovirus-related Pol polyprotein from transposon gypsy-like Protein"/>
    <property type="match status" value="1"/>
</dbReference>
<dbReference type="Pfam" id="PF00665">
    <property type="entry name" value="rve"/>
    <property type="match status" value="1"/>
</dbReference>
<evidence type="ECO:0000256" key="1">
    <source>
        <dbReference type="ARBA" id="ARBA00022670"/>
    </source>
</evidence>
<evidence type="ECO:0000256" key="15">
    <source>
        <dbReference type="SAM" id="MobiDB-lite"/>
    </source>
</evidence>
<dbReference type="FunFam" id="3.30.420.10:FF:000032">
    <property type="entry name" value="Retrovirus-related Pol polyprotein from transposon 297-like Protein"/>
    <property type="match status" value="1"/>
</dbReference>
<dbReference type="Proteomes" id="UP000054107">
    <property type="component" value="Unassembled WGS sequence"/>
</dbReference>
<evidence type="ECO:0000256" key="10">
    <source>
        <dbReference type="ARBA" id="ARBA00022908"/>
    </source>
</evidence>
<dbReference type="GO" id="GO:0003964">
    <property type="term" value="F:RNA-directed DNA polymerase activity"/>
    <property type="evidence" value="ECO:0007669"/>
    <property type="project" value="UniProtKB-KW"/>
</dbReference>
<feature type="compositionally biased region" description="Basic and acidic residues" evidence="15">
    <location>
        <begin position="610"/>
        <end position="625"/>
    </location>
</feature>
<dbReference type="PROSITE" id="PS50878">
    <property type="entry name" value="RT_POL"/>
    <property type="match status" value="1"/>
</dbReference>
<keyword evidence="6" id="KW-0064">Aspartyl protease</keyword>
<evidence type="ECO:0000259" key="18">
    <source>
        <dbReference type="PROSITE" id="PS50994"/>
    </source>
</evidence>
<evidence type="ECO:0000313" key="20">
    <source>
        <dbReference type="Proteomes" id="UP000054107"/>
    </source>
</evidence>
<organism evidence="19 20">
    <name type="scientific">Parasitella parasitica</name>
    <dbReference type="NCBI Taxonomy" id="35722"/>
    <lineage>
        <taxon>Eukaryota</taxon>
        <taxon>Fungi</taxon>
        <taxon>Fungi incertae sedis</taxon>
        <taxon>Mucoromycota</taxon>
        <taxon>Mucoromycotina</taxon>
        <taxon>Mucoromycetes</taxon>
        <taxon>Mucorales</taxon>
        <taxon>Mucorineae</taxon>
        <taxon>Mucoraceae</taxon>
        <taxon>Parasitella</taxon>
    </lineage>
</organism>
<gene>
    <name evidence="19" type="primary">PARPA_06781.1 scaffold 23853</name>
</gene>
<dbReference type="SUPFAM" id="SSF56672">
    <property type="entry name" value="DNA/RNA polymerases"/>
    <property type="match status" value="1"/>
</dbReference>
<dbReference type="PROSITE" id="PS50994">
    <property type="entry name" value="INTEGRASE"/>
    <property type="match status" value="1"/>
</dbReference>
<evidence type="ECO:0000256" key="6">
    <source>
        <dbReference type="ARBA" id="ARBA00022750"/>
    </source>
</evidence>
<evidence type="ECO:0000256" key="7">
    <source>
        <dbReference type="ARBA" id="ARBA00022759"/>
    </source>
</evidence>
<dbReference type="SUPFAM" id="SSF54160">
    <property type="entry name" value="Chromo domain-like"/>
    <property type="match status" value="1"/>
</dbReference>
<dbReference type="Pfam" id="PF00078">
    <property type="entry name" value="RVT_1"/>
    <property type="match status" value="1"/>
</dbReference>
<dbReference type="InterPro" id="IPR043128">
    <property type="entry name" value="Rev_trsase/Diguanyl_cyclase"/>
</dbReference>
<keyword evidence="12" id="KW-0239">DNA-directed DNA polymerase</keyword>
<dbReference type="Gene3D" id="1.10.340.70">
    <property type="match status" value="1"/>
</dbReference>
<dbReference type="GO" id="GO:0006310">
    <property type="term" value="P:DNA recombination"/>
    <property type="evidence" value="ECO:0007669"/>
    <property type="project" value="UniProtKB-KW"/>
</dbReference>
<dbReference type="CDD" id="cd00024">
    <property type="entry name" value="CD_CSD"/>
    <property type="match status" value="1"/>
</dbReference>
<keyword evidence="7" id="KW-0255">Endonuclease</keyword>
<keyword evidence="9" id="KW-0460">Magnesium</keyword>
<dbReference type="GO" id="GO:0003887">
    <property type="term" value="F:DNA-directed DNA polymerase activity"/>
    <property type="evidence" value="ECO:0007669"/>
    <property type="project" value="UniProtKB-KW"/>
</dbReference>
<keyword evidence="3" id="KW-0548">Nucleotidyltransferase</keyword>
<dbReference type="InterPro" id="IPR012337">
    <property type="entry name" value="RNaseH-like_sf"/>
</dbReference>
<keyword evidence="11" id="KW-0695">RNA-directed DNA polymerase</keyword>
<dbReference type="GO" id="GO:0004519">
    <property type="term" value="F:endonuclease activity"/>
    <property type="evidence" value="ECO:0007669"/>
    <property type="project" value="UniProtKB-KW"/>
</dbReference>
<dbReference type="InterPro" id="IPR041588">
    <property type="entry name" value="Integrase_H2C2"/>
</dbReference>
<dbReference type="Gene3D" id="2.40.50.40">
    <property type="match status" value="1"/>
</dbReference>
<evidence type="ECO:0000259" key="17">
    <source>
        <dbReference type="PROSITE" id="PS50878"/>
    </source>
</evidence>
<dbReference type="GO" id="GO:0005634">
    <property type="term" value="C:nucleus"/>
    <property type="evidence" value="ECO:0007669"/>
    <property type="project" value="UniProtKB-ARBA"/>
</dbReference>
<dbReference type="PANTHER" id="PTHR37984:SF5">
    <property type="entry name" value="PROTEIN NYNRIN-LIKE"/>
    <property type="match status" value="1"/>
</dbReference>
<dbReference type="EMBL" id="LN728377">
    <property type="protein sequence ID" value="CEP12794.1"/>
    <property type="molecule type" value="Genomic_DNA"/>
</dbReference>
<dbReference type="Pfam" id="PF17921">
    <property type="entry name" value="Integrase_H2C2"/>
    <property type="match status" value="1"/>
</dbReference>
<keyword evidence="14" id="KW-0233">DNA recombination</keyword>
<dbReference type="GO" id="GO:0046872">
    <property type="term" value="F:metal ion binding"/>
    <property type="evidence" value="ECO:0007669"/>
    <property type="project" value="UniProtKB-KW"/>
</dbReference>
<feature type="region of interest" description="Disordered" evidence="15">
    <location>
        <begin position="607"/>
        <end position="627"/>
    </location>
</feature>
<evidence type="ECO:0000256" key="2">
    <source>
        <dbReference type="ARBA" id="ARBA00022679"/>
    </source>
</evidence>
<dbReference type="GO" id="GO:0004190">
    <property type="term" value="F:aspartic-type endopeptidase activity"/>
    <property type="evidence" value="ECO:0007669"/>
    <property type="project" value="UniProtKB-KW"/>
</dbReference>
<dbReference type="SMART" id="SM00298">
    <property type="entry name" value="CHROMO"/>
    <property type="match status" value="1"/>
</dbReference>
<dbReference type="STRING" id="35722.A0A0B7NCQ9"/>
<dbReference type="InterPro" id="IPR041373">
    <property type="entry name" value="RT_RNaseH"/>
</dbReference>
<name>A0A0B7NCQ9_9FUNG</name>
<dbReference type="InterPro" id="IPR000477">
    <property type="entry name" value="RT_dom"/>
</dbReference>
<dbReference type="GO" id="GO:0006508">
    <property type="term" value="P:proteolysis"/>
    <property type="evidence" value="ECO:0007669"/>
    <property type="project" value="UniProtKB-KW"/>
</dbReference>
<feature type="domain" description="Reverse transcriptase" evidence="17">
    <location>
        <begin position="219"/>
        <end position="398"/>
    </location>
</feature>
<keyword evidence="5" id="KW-0479">Metal-binding</keyword>
<dbReference type="InterPro" id="IPR000953">
    <property type="entry name" value="Chromo/chromo_shadow_dom"/>
</dbReference>
<evidence type="ECO:0000256" key="13">
    <source>
        <dbReference type="ARBA" id="ARBA00023125"/>
    </source>
</evidence>
<dbReference type="OrthoDB" id="2447685at2759"/>
<dbReference type="GO" id="GO:0015074">
    <property type="term" value="P:DNA integration"/>
    <property type="evidence" value="ECO:0007669"/>
    <property type="project" value="UniProtKB-KW"/>
</dbReference>
<evidence type="ECO:0000256" key="14">
    <source>
        <dbReference type="ARBA" id="ARBA00023172"/>
    </source>
</evidence>
<dbReference type="GO" id="GO:0003677">
    <property type="term" value="F:DNA binding"/>
    <property type="evidence" value="ECO:0007669"/>
    <property type="project" value="UniProtKB-KW"/>
</dbReference>
<dbReference type="InterPro" id="IPR023780">
    <property type="entry name" value="Chromo_domain"/>
</dbReference>
<keyword evidence="8" id="KW-0378">Hydrolase</keyword>
<feature type="domain" description="Chromo" evidence="16">
    <location>
        <begin position="1080"/>
        <end position="1139"/>
    </location>
</feature>
<evidence type="ECO:0000256" key="11">
    <source>
        <dbReference type="ARBA" id="ARBA00022918"/>
    </source>
</evidence>
<evidence type="ECO:0000313" key="19">
    <source>
        <dbReference type="EMBL" id="CEP12794.1"/>
    </source>
</evidence>